<proteinExistence type="predicted"/>
<keyword evidence="1" id="KW-0472">Membrane</keyword>
<evidence type="ECO:0000313" key="3">
    <source>
        <dbReference type="Proteomes" id="UP000054618"/>
    </source>
</evidence>
<name>A0A0W0Y0F9_9GAMM</name>
<evidence type="ECO:0000256" key="1">
    <source>
        <dbReference type="SAM" id="Phobius"/>
    </source>
</evidence>
<organism evidence="2 3">
    <name type="scientific">Legionella quinlivanii</name>
    <dbReference type="NCBI Taxonomy" id="45073"/>
    <lineage>
        <taxon>Bacteria</taxon>
        <taxon>Pseudomonadati</taxon>
        <taxon>Pseudomonadota</taxon>
        <taxon>Gammaproteobacteria</taxon>
        <taxon>Legionellales</taxon>
        <taxon>Legionellaceae</taxon>
        <taxon>Legionella</taxon>
    </lineage>
</organism>
<dbReference type="OrthoDB" id="5648655at2"/>
<dbReference type="AlphaFoldDB" id="A0A0W0Y0F9"/>
<reference evidence="2 3" key="1">
    <citation type="submission" date="2015-11" db="EMBL/GenBank/DDBJ databases">
        <title>Genomic analysis of 38 Legionella species identifies large and diverse effector repertoires.</title>
        <authorList>
            <person name="Burstein D."/>
            <person name="Amaro F."/>
            <person name="Zusman T."/>
            <person name="Lifshitz Z."/>
            <person name="Cohen O."/>
            <person name="Gilbert J.A."/>
            <person name="Pupko T."/>
            <person name="Shuman H.A."/>
            <person name="Segal G."/>
        </authorList>
    </citation>
    <scope>NUCLEOTIDE SEQUENCE [LARGE SCALE GENOMIC DNA]</scope>
    <source>
        <strain evidence="2 3">CDC#1442-AUS-E</strain>
    </source>
</reference>
<feature type="transmembrane region" description="Helical" evidence="1">
    <location>
        <begin position="250"/>
        <end position="270"/>
    </location>
</feature>
<sequence>MAITLKNLESIDQSIQKEFEQWIKSHVPETIKNTDQIKTSQYSILNYPALWSGARLFETRINAAKSKEKPASELIEELIEKSKKANKKDEKALKEILAFEKLFKKQSDYLKEKALIQFVNKTLDDLSIANDDAAKSINQIKDKIRNLFSANALLKLQRRYDCLQTHRQISLLCQELRTFADANNKDALEAITQLEVLGKRVIDGQYEHAKKMTLTEAIGYDVATATSLIGWVTSFPAAILGLAGIFFPPLLVPAGIIGTISFISYAASIISVANMAHQAFAYGRSPHPRDFWWMVMDVVLAPVNLAGGAIFSSFANLAKPIKHLPNVINVIGDWWNNVFSNILPDIFFVKDSYEDSKKIGATYTARGQLRNSPTASSWKQMGSALSQMESDAASKIRNTKEEIALVKADSKLRPVTSEVVQDKEALLKSLKEQLEDTPDFKNIHQALHDYFGMESKLPKSHQYVNTKEYREEIYRKSCALVNLLEACNQLASGNQELAEPMRLINQIAQNARVIEQHLSDTYQKLLSSRPAGETAAHSRDFAFVRLSSPSESLQFTKSHQAAILLWDKGFMGTRTSREAEAVLKAVKAYKELDPDVSRTLRLSALNAIAEQCKNYIELNQANPRKGRLQYVEKLAETVKNEKAALEEFSAEEPVLVEFKAK</sequence>
<feature type="transmembrane region" description="Helical" evidence="1">
    <location>
        <begin position="291"/>
        <end position="315"/>
    </location>
</feature>
<feature type="transmembrane region" description="Helical" evidence="1">
    <location>
        <begin position="218"/>
        <end position="244"/>
    </location>
</feature>
<dbReference type="Proteomes" id="UP000054618">
    <property type="component" value="Unassembled WGS sequence"/>
</dbReference>
<evidence type="ECO:0000313" key="2">
    <source>
        <dbReference type="EMBL" id="KTD50068.1"/>
    </source>
</evidence>
<dbReference type="EMBL" id="LNYS01000008">
    <property type="protein sequence ID" value="KTD50068.1"/>
    <property type="molecule type" value="Genomic_DNA"/>
</dbReference>
<dbReference type="RefSeq" id="WP_058507508.1">
    <property type="nucleotide sequence ID" value="NZ_CAAAIK010000001.1"/>
</dbReference>
<gene>
    <name evidence="2" type="ORF">Lqui_1393</name>
</gene>
<dbReference type="PATRIC" id="fig|45073.5.peg.1468"/>
<keyword evidence="1" id="KW-1133">Transmembrane helix</keyword>
<comment type="caution">
    <text evidence="2">The sequence shown here is derived from an EMBL/GenBank/DDBJ whole genome shotgun (WGS) entry which is preliminary data.</text>
</comment>
<accession>A0A0W0Y0F9</accession>
<keyword evidence="3" id="KW-1185">Reference proteome</keyword>
<protein>
    <submittedName>
        <fullName evidence="2">Uncharacterized protein</fullName>
    </submittedName>
</protein>
<keyword evidence="1" id="KW-0812">Transmembrane</keyword>